<comment type="caution">
    <text evidence="1">The sequence shown here is derived from an EMBL/GenBank/DDBJ whole genome shotgun (WGS) entry which is preliminary data.</text>
</comment>
<keyword evidence="2" id="KW-1185">Reference proteome</keyword>
<sequence>MNANTKLAYTQILVASSIGLIMAEAMHYHLKKILDQRIIPCIKVATDKVLSIERCWVLKASRKRSLSTIVTAATRRAIMCGRALRVNSQLKSHKRFADAFTTYCQLVDYTAAMDGKALLSSTRGPIQLLKQGLFGMTQFCHLPGLNIQKEFKFSIQTVERMR</sequence>
<reference evidence="1" key="1">
    <citation type="submission" date="2020-06" db="EMBL/GenBank/DDBJ databases">
        <authorList>
            <person name="Li T."/>
            <person name="Hu X."/>
            <person name="Zhang T."/>
            <person name="Song X."/>
            <person name="Zhang H."/>
            <person name="Dai N."/>
            <person name="Sheng W."/>
            <person name="Hou X."/>
            <person name="Wei L."/>
        </authorList>
    </citation>
    <scope>NUCLEOTIDE SEQUENCE</scope>
    <source>
        <strain evidence="1">K16</strain>
        <tissue evidence="1">Leaf</tissue>
    </source>
</reference>
<dbReference type="PANTHER" id="PTHR31153:SF13">
    <property type="entry name" value="P-LOOP CONTAINING NUCLEOSIDE TRIPHOSPHATE HYDROLASES SUPERFAMILY PROTEIN"/>
    <property type="match status" value="1"/>
</dbReference>
<protein>
    <submittedName>
        <fullName evidence="1">Uncharacterized protein</fullName>
    </submittedName>
</protein>
<accession>A0AAE1T884</accession>
<dbReference type="InterPro" id="IPR044802">
    <property type="entry name" value="NADKc-like"/>
</dbReference>
<dbReference type="Proteomes" id="UP001289374">
    <property type="component" value="Unassembled WGS sequence"/>
</dbReference>
<proteinExistence type="predicted"/>
<evidence type="ECO:0000313" key="1">
    <source>
        <dbReference type="EMBL" id="KAK4383457.1"/>
    </source>
</evidence>
<organism evidence="1 2">
    <name type="scientific">Sesamum angolense</name>
    <dbReference type="NCBI Taxonomy" id="2727404"/>
    <lineage>
        <taxon>Eukaryota</taxon>
        <taxon>Viridiplantae</taxon>
        <taxon>Streptophyta</taxon>
        <taxon>Embryophyta</taxon>
        <taxon>Tracheophyta</taxon>
        <taxon>Spermatophyta</taxon>
        <taxon>Magnoliopsida</taxon>
        <taxon>eudicotyledons</taxon>
        <taxon>Gunneridae</taxon>
        <taxon>Pentapetalae</taxon>
        <taxon>asterids</taxon>
        <taxon>lamiids</taxon>
        <taxon>Lamiales</taxon>
        <taxon>Pedaliaceae</taxon>
        <taxon>Sesamum</taxon>
    </lineage>
</organism>
<dbReference type="PANTHER" id="PTHR31153">
    <property type="entry name" value="CALMODULIN CALCIUM-DEPENDENT NAD KINASE"/>
    <property type="match status" value="1"/>
</dbReference>
<name>A0AAE1T884_9LAMI</name>
<evidence type="ECO:0000313" key="2">
    <source>
        <dbReference type="Proteomes" id="UP001289374"/>
    </source>
</evidence>
<dbReference type="AlphaFoldDB" id="A0AAE1T884"/>
<gene>
    <name evidence="1" type="ORF">Sango_2774200</name>
</gene>
<dbReference type="EMBL" id="JACGWL010000563">
    <property type="protein sequence ID" value="KAK4383457.1"/>
    <property type="molecule type" value="Genomic_DNA"/>
</dbReference>
<reference evidence="1" key="2">
    <citation type="journal article" date="2024" name="Plant">
        <title>Genomic evolution and insights into agronomic trait innovations of Sesamum species.</title>
        <authorList>
            <person name="Miao H."/>
            <person name="Wang L."/>
            <person name="Qu L."/>
            <person name="Liu H."/>
            <person name="Sun Y."/>
            <person name="Le M."/>
            <person name="Wang Q."/>
            <person name="Wei S."/>
            <person name="Zheng Y."/>
            <person name="Lin W."/>
            <person name="Duan Y."/>
            <person name="Cao H."/>
            <person name="Xiong S."/>
            <person name="Wang X."/>
            <person name="Wei L."/>
            <person name="Li C."/>
            <person name="Ma Q."/>
            <person name="Ju M."/>
            <person name="Zhao R."/>
            <person name="Li G."/>
            <person name="Mu C."/>
            <person name="Tian Q."/>
            <person name="Mei H."/>
            <person name="Zhang T."/>
            <person name="Gao T."/>
            <person name="Zhang H."/>
        </authorList>
    </citation>
    <scope>NUCLEOTIDE SEQUENCE</scope>
    <source>
        <strain evidence="1">K16</strain>
    </source>
</reference>